<organism evidence="1 2">
    <name type="scientific">Porites lobata</name>
    <dbReference type="NCBI Taxonomy" id="104759"/>
    <lineage>
        <taxon>Eukaryota</taxon>
        <taxon>Metazoa</taxon>
        <taxon>Cnidaria</taxon>
        <taxon>Anthozoa</taxon>
        <taxon>Hexacorallia</taxon>
        <taxon>Scleractinia</taxon>
        <taxon>Fungiina</taxon>
        <taxon>Poritidae</taxon>
        <taxon>Porites</taxon>
    </lineage>
</organism>
<reference evidence="1 2" key="1">
    <citation type="submission" date="2022-05" db="EMBL/GenBank/DDBJ databases">
        <authorList>
            <consortium name="Genoscope - CEA"/>
            <person name="William W."/>
        </authorList>
    </citation>
    <scope>NUCLEOTIDE SEQUENCE [LARGE SCALE GENOMIC DNA]</scope>
</reference>
<protein>
    <submittedName>
        <fullName evidence="1">Uncharacterized protein</fullName>
    </submittedName>
</protein>
<evidence type="ECO:0000313" key="2">
    <source>
        <dbReference type="Proteomes" id="UP001159405"/>
    </source>
</evidence>
<evidence type="ECO:0000313" key="1">
    <source>
        <dbReference type="EMBL" id="CAH3163414.1"/>
    </source>
</evidence>
<sequence length="307" mass="35037">MSSRRALAIEGHFYTNGLELKHKLQKKRLKEAEVPREVSSVTEEQQNWAQDFFNKEVLAVLGSGKYHLAPGYDHFLVDPIKWNRWGLERQAQHIIRFRQFIAKSYDSYSKPSSTGHKAWPAGTKTRAELPEPEIFGDRSADLTPPAKKLTPLRLSKVAGEICLPINCACVPSMDFYMDTDLFILFSTGEPDQLLFHGAKHYDLVHRDDNKLCPKSVQRCKQFCVAFNHADKVLVKNVGMRERTDKLGEIVKYTGNVYVHYLTTCLKEYDQNFSFNAITLPSRTIKFLPEGSRESLAVKGLQVEPAED</sequence>
<gene>
    <name evidence="1" type="ORF">PLOB_00005803</name>
</gene>
<dbReference type="Proteomes" id="UP001159405">
    <property type="component" value="Unassembled WGS sequence"/>
</dbReference>
<comment type="caution">
    <text evidence="1">The sequence shown here is derived from an EMBL/GenBank/DDBJ whole genome shotgun (WGS) entry which is preliminary data.</text>
</comment>
<dbReference type="EMBL" id="CALNXK010000126">
    <property type="protein sequence ID" value="CAH3163414.1"/>
    <property type="molecule type" value="Genomic_DNA"/>
</dbReference>
<accession>A0ABN8QFW5</accession>
<name>A0ABN8QFW5_9CNID</name>
<keyword evidence="2" id="KW-1185">Reference proteome</keyword>
<proteinExistence type="predicted"/>